<evidence type="ECO:0000256" key="7">
    <source>
        <dbReference type="ARBA" id="ARBA00022833"/>
    </source>
</evidence>
<dbReference type="PANTHER" id="PTHR42837">
    <property type="entry name" value="REGULATOR OF SIGMA-E PROTEASE RSEP"/>
    <property type="match status" value="1"/>
</dbReference>
<evidence type="ECO:0000256" key="1">
    <source>
        <dbReference type="ARBA" id="ARBA00001947"/>
    </source>
</evidence>
<dbReference type="Pfam" id="PF17820">
    <property type="entry name" value="PDZ_6"/>
    <property type="match status" value="1"/>
</dbReference>
<dbReference type="InterPro" id="IPR041489">
    <property type="entry name" value="PDZ_6"/>
</dbReference>
<dbReference type="SMART" id="SM00228">
    <property type="entry name" value="PDZ"/>
    <property type="match status" value="1"/>
</dbReference>
<keyword evidence="14" id="KW-1185">Reference proteome</keyword>
<evidence type="ECO:0000256" key="5">
    <source>
        <dbReference type="ARBA" id="ARBA00022692"/>
    </source>
</evidence>
<evidence type="ECO:0000256" key="3">
    <source>
        <dbReference type="ARBA" id="ARBA00007931"/>
    </source>
</evidence>
<evidence type="ECO:0000313" key="14">
    <source>
        <dbReference type="Proteomes" id="UP000192731"/>
    </source>
</evidence>
<keyword evidence="9 11" id="KW-0482">Metalloprotease</keyword>
<dbReference type="CDD" id="cd06163">
    <property type="entry name" value="S2P-M50_PDZ_RseP-like"/>
    <property type="match status" value="1"/>
</dbReference>
<dbReference type="AlphaFoldDB" id="A0A1W1VM57"/>
<comment type="subcellular location">
    <subcellularLocation>
        <location evidence="2">Membrane</location>
        <topology evidence="2">Multi-pass membrane protein</topology>
    </subcellularLocation>
</comment>
<reference evidence="13 14" key="1">
    <citation type="submission" date="2017-04" db="EMBL/GenBank/DDBJ databases">
        <authorList>
            <person name="Afonso C.L."/>
            <person name="Miller P.J."/>
            <person name="Scott M.A."/>
            <person name="Spackman E."/>
            <person name="Goraichik I."/>
            <person name="Dimitrov K.M."/>
            <person name="Suarez D.L."/>
            <person name="Swayne D.E."/>
        </authorList>
    </citation>
    <scope>NUCLEOTIDE SEQUENCE [LARGE SCALE GENOMIC DNA]</scope>
    <source>
        <strain evidence="13 14">DSM 11270</strain>
    </source>
</reference>
<proteinExistence type="inferred from homology"/>
<keyword evidence="8 11" id="KW-1133">Transmembrane helix</keyword>
<dbReference type="GO" id="GO:0006508">
    <property type="term" value="P:proteolysis"/>
    <property type="evidence" value="ECO:0007669"/>
    <property type="project" value="UniProtKB-KW"/>
</dbReference>
<dbReference type="STRING" id="656914.SAMN00017405_0136"/>
<dbReference type="PANTHER" id="PTHR42837:SF2">
    <property type="entry name" value="MEMBRANE METALLOPROTEASE ARASP2, CHLOROPLASTIC-RELATED"/>
    <property type="match status" value="1"/>
</dbReference>
<evidence type="ECO:0000256" key="6">
    <source>
        <dbReference type="ARBA" id="ARBA00022801"/>
    </source>
</evidence>
<gene>
    <name evidence="13" type="ORF">SAMN00017405_0136</name>
</gene>
<dbReference type="Proteomes" id="UP000192731">
    <property type="component" value="Unassembled WGS sequence"/>
</dbReference>
<keyword evidence="6 11" id="KW-0378">Hydrolase</keyword>
<dbReference type="GO" id="GO:0046872">
    <property type="term" value="F:metal ion binding"/>
    <property type="evidence" value="ECO:0007669"/>
    <property type="project" value="UniProtKB-KW"/>
</dbReference>
<dbReference type="NCBIfam" id="TIGR00054">
    <property type="entry name" value="RIP metalloprotease RseP"/>
    <property type="match status" value="1"/>
</dbReference>
<protein>
    <recommendedName>
        <fullName evidence="11">Zinc metalloprotease</fullName>
        <ecNumber evidence="11">3.4.24.-</ecNumber>
    </recommendedName>
</protein>
<evidence type="ECO:0000256" key="9">
    <source>
        <dbReference type="ARBA" id="ARBA00023049"/>
    </source>
</evidence>
<feature type="domain" description="PDZ" evidence="12">
    <location>
        <begin position="121"/>
        <end position="162"/>
    </location>
</feature>
<dbReference type="GO" id="GO:0016020">
    <property type="term" value="C:membrane"/>
    <property type="evidence" value="ECO:0007669"/>
    <property type="project" value="UniProtKB-SubCell"/>
</dbReference>
<organism evidence="13 14">
    <name type="scientific">Desulfonispora thiosulfatigenes DSM 11270</name>
    <dbReference type="NCBI Taxonomy" id="656914"/>
    <lineage>
        <taxon>Bacteria</taxon>
        <taxon>Bacillati</taxon>
        <taxon>Bacillota</taxon>
        <taxon>Clostridia</taxon>
        <taxon>Eubacteriales</taxon>
        <taxon>Peptococcaceae</taxon>
        <taxon>Desulfonispora</taxon>
    </lineage>
</organism>
<evidence type="ECO:0000256" key="8">
    <source>
        <dbReference type="ARBA" id="ARBA00022989"/>
    </source>
</evidence>
<dbReference type="EC" id="3.4.24.-" evidence="11"/>
<dbReference type="OrthoDB" id="9782003at2"/>
<dbReference type="Pfam" id="PF02163">
    <property type="entry name" value="Peptidase_M50"/>
    <property type="match status" value="1"/>
</dbReference>
<feature type="transmembrane region" description="Helical" evidence="11">
    <location>
        <begin position="271"/>
        <end position="291"/>
    </location>
</feature>
<accession>A0A1W1VM57</accession>
<keyword evidence="7 11" id="KW-0862">Zinc</keyword>
<evidence type="ECO:0000256" key="4">
    <source>
        <dbReference type="ARBA" id="ARBA00022670"/>
    </source>
</evidence>
<dbReference type="RefSeq" id="WP_084053960.1">
    <property type="nucleotide sequence ID" value="NZ_FWWT01000022.1"/>
</dbReference>
<evidence type="ECO:0000256" key="2">
    <source>
        <dbReference type="ARBA" id="ARBA00004141"/>
    </source>
</evidence>
<evidence type="ECO:0000256" key="11">
    <source>
        <dbReference type="RuleBase" id="RU362031"/>
    </source>
</evidence>
<evidence type="ECO:0000259" key="12">
    <source>
        <dbReference type="PROSITE" id="PS50106"/>
    </source>
</evidence>
<comment type="cofactor">
    <cofactor evidence="1 11">
        <name>Zn(2+)</name>
        <dbReference type="ChEBI" id="CHEBI:29105"/>
    </cofactor>
</comment>
<name>A0A1W1VM57_DESTI</name>
<dbReference type="PROSITE" id="PS50106">
    <property type="entry name" value="PDZ"/>
    <property type="match status" value="1"/>
</dbReference>
<evidence type="ECO:0000256" key="10">
    <source>
        <dbReference type="ARBA" id="ARBA00023136"/>
    </source>
</evidence>
<feature type="transmembrane region" description="Helical" evidence="11">
    <location>
        <begin position="320"/>
        <end position="339"/>
    </location>
</feature>
<sequence length="349" mass="38049">MQTAIYAILIFSLLIFIHEFGHFFVAKLVGVRVEEFSIGMGPKALAFKKGDTQYSVRLLPIGGYVKMTGETGEDEESDLSPEDPRRFNNKTVLQRAAVIIAGPLMNFLLAILIFTFIFSSIGMPFYSSQVDDVVANSPAAKAGLLKGDKIISVDGKEVNELNEVIQLIHGRSGENINFKIERDGKQHNIVIAPQYDPEQKADLIGIMATDPEWKTYSFSQSIGKSAEQTYQVISLTLSEISKMITGKVGTEGVTGPVGIVKIIGDSAKVGILPILNLTALISISLGLMNLLPIPALDGSRLIFLLIEGLRGKPIDAKKENLVHFVGFALLMMLMIFITYKDIMGLGNIG</sequence>
<keyword evidence="11" id="KW-0479">Metal-binding</keyword>
<dbReference type="Gene3D" id="2.30.42.10">
    <property type="match status" value="1"/>
</dbReference>
<evidence type="ECO:0000313" key="13">
    <source>
        <dbReference type="EMBL" id="SMB94034.1"/>
    </source>
</evidence>
<dbReference type="CDD" id="cd23081">
    <property type="entry name" value="cpPDZ_EcRseP-like"/>
    <property type="match status" value="1"/>
</dbReference>
<dbReference type="GO" id="GO:0004222">
    <property type="term" value="F:metalloendopeptidase activity"/>
    <property type="evidence" value="ECO:0007669"/>
    <property type="project" value="InterPro"/>
</dbReference>
<comment type="similarity">
    <text evidence="3 11">Belongs to the peptidase M50B family.</text>
</comment>
<feature type="transmembrane region" description="Helical" evidence="11">
    <location>
        <begin position="96"/>
        <end position="118"/>
    </location>
</feature>
<dbReference type="InterPro" id="IPR004387">
    <property type="entry name" value="Pept_M50_Zn"/>
</dbReference>
<dbReference type="InterPro" id="IPR001478">
    <property type="entry name" value="PDZ"/>
</dbReference>
<keyword evidence="5 11" id="KW-0812">Transmembrane</keyword>
<dbReference type="SUPFAM" id="SSF50156">
    <property type="entry name" value="PDZ domain-like"/>
    <property type="match status" value="1"/>
</dbReference>
<feature type="transmembrane region" description="Helical" evidence="11">
    <location>
        <begin position="6"/>
        <end position="25"/>
    </location>
</feature>
<dbReference type="InterPro" id="IPR008915">
    <property type="entry name" value="Peptidase_M50"/>
</dbReference>
<keyword evidence="10 11" id="KW-0472">Membrane</keyword>
<dbReference type="InterPro" id="IPR036034">
    <property type="entry name" value="PDZ_sf"/>
</dbReference>
<dbReference type="EMBL" id="FWWT01000022">
    <property type="protein sequence ID" value="SMB94034.1"/>
    <property type="molecule type" value="Genomic_DNA"/>
</dbReference>
<keyword evidence="4 13" id="KW-0645">Protease</keyword>